<dbReference type="RefSeq" id="WP_344779933.1">
    <property type="nucleotide sequence ID" value="NZ_BAABAF010000001.1"/>
</dbReference>
<reference evidence="3" key="1">
    <citation type="journal article" date="2019" name="Int. J. Syst. Evol. Microbiol.">
        <title>The Global Catalogue of Microorganisms (GCM) 10K type strain sequencing project: providing services to taxonomists for standard genome sequencing and annotation.</title>
        <authorList>
            <consortium name="The Broad Institute Genomics Platform"/>
            <consortium name="The Broad Institute Genome Sequencing Center for Infectious Disease"/>
            <person name="Wu L."/>
            <person name="Ma J."/>
        </authorList>
    </citation>
    <scope>NUCLEOTIDE SEQUENCE [LARGE SCALE GENOMIC DNA]</scope>
    <source>
        <strain evidence="3">JCM 16950</strain>
    </source>
</reference>
<name>A0ABP7G2Y4_9MICO</name>
<evidence type="ECO:0000313" key="3">
    <source>
        <dbReference type="Proteomes" id="UP001500540"/>
    </source>
</evidence>
<dbReference type="Pfam" id="PF12680">
    <property type="entry name" value="SnoaL_2"/>
    <property type="match status" value="1"/>
</dbReference>
<dbReference type="Proteomes" id="UP001500540">
    <property type="component" value="Unassembled WGS sequence"/>
</dbReference>
<proteinExistence type="predicted"/>
<dbReference type="InterPro" id="IPR037401">
    <property type="entry name" value="SnoaL-like"/>
</dbReference>
<dbReference type="Gene3D" id="3.10.450.50">
    <property type="match status" value="1"/>
</dbReference>
<sequence length="119" mass="12850">MTTDEARETAATPADIPRLFVQFVQAGDYAGLASLYEPDAVLALPPGEQTRGNTAIAEVFRQVFTERTPGGEGSQLQPVLLSGDLALTSTRMSDGRVTAEIARRQPDGSWRWAIDNPSM</sequence>
<comment type="caution">
    <text evidence="2">The sequence shown here is derived from an EMBL/GenBank/DDBJ whole genome shotgun (WGS) entry which is preliminary data.</text>
</comment>
<gene>
    <name evidence="2" type="ORF">GCM10022240_03770</name>
</gene>
<dbReference type="SUPFAM" id="SSF54427">
    <property type="entry name" value="NTF2-like"/>
    <property type="match status" value="1"/>
</dbReference>
<organism evidence="2 3">
    <name type="scientific">Microbacterium kribbense</name>
    <dbReference type="NCBI Taxonomy" id="433645"/>
    <lineage>
        <taxon>Bacteria</taxon>
        <taxon>Bacillati</taxon>
        <taxon>Actinomycetota</taxon>
        <taxon>Actinomycetes</taxon>
        <taxon>Micrococcales</taxon>
        <taxon>Microbacteriaceae</taxon>
        <taxon>Microbacterium</taxon>
    </lineage>
</organism>
<keyword evidence="3" id="KW-1185">Reference proteome</keyword>
<feature type="domain" description="SnoaL-like" evidence="1">
    <location>
        <begin position="20"/>
        <end position="94"/>
    </location>
</feature>
<evidence type="ECO:0000259" key="1">
    <source>
        <dbReference type="Pfam" id="PF12680"/>
    </source>
</evidence>
<dbReference type="EMBL" id="BAABAF010000001">
    <property type="protein sequence ID" value="GAA3754092.1"/>
    <property type="molecule type" value="Genomic_DNA"/>
</dbReference>
<evidence type="ECO:0000313" key="2">
    <source>
        <dbReference type="EMBL" id="GAA3754092.1"/>
    </source>
</evidence>
<protein>
    <recommendedName>
        <fullName evidence="1">SnoaL-like domain-containing protein</fullName>
    </recommendedName>
</protein>
<accession>A0ABP7G2Y4</accession>
<dbReference type="InterPro" id="IPR032710">
    <property type="entry name" value="NTF2-like_dom_sf"/>
</dbReference>